<feature type="domain" description="CRIB" evidence="1">
    <location>
        <begin position="37"/>
        <end position="50"/>
    </location>
</feature>
<accession>A0A3P8AI19</accession>
<dbReference type="EMBL" id="UZAH01030338">
    <property type="protein sequence ID" value="VDP10191.1"/>
    <property type="molecule type" value="Genomic_DNA"/>
</dbReference>
<dbReference type="Proteomes" id="UP000050761">
    <property type="component" value="Unassembled WGS sequence"/>
</dbReference>
<evidence type="ECO:0000313" key="4">
    <source>
        <dbReference type="WBParaSite" id="HPBE_0001791201-mRNA-1"/>
    </source>
</evidence>
<dbReference type="PROSITE" id="PS50108">
    <property type="entry name" value="CRIB"/>
    <property type="match status" value="1"/>
</dbReference>
<protein>
    <submittedName>
        <fullName evidence="4">CRIB domain-containing protein</fullName>
    </submittedName>
</protein>
<evidence type="ECO:0000259" key="1">
    <source>
        <dbReference type="PROSITE" id="PS50108"/>
    </source>
</evidence>
<dbReference type="InterPro" id="IPR000095">
    <property type="entry name" value="CRIB_dom"/>
</dbReference>
<organism evidence="2">
    <name type="scientific">Heligmosomoides polygyrus</name>
    <name type="common">Parasitic roundworm</name>
    <dbReference type="NCBI Taxonomy" id="6339"/>
    <lineage>
        <taxon>Eukaryota</taxon>
        <taxon>Metazoa</taxon>
        <taxon>Ecdysozoa</taxon>
        <taxon>Nematoda</taxon>
        <taxon>Chromadorea</taxon>
        <taxon>Rhabditida</taxon>
        <taxon>Rhabditina</taxon>
        <taxon>Rhabditomorpha</taxon>
        <taxon>Strongyloidea</taxon>
        <taxon>Heligmosomidae</taxon>
        <taxon>Heligmosomoides</taxon>
    </lineage>
</organism>
<dbReference type="AlphaFoldDB" id="A0A3P8AI19"/>
<reference evidence="2 3" key="1">
    <citation type="submission" date="2018-11" db="EMBL/GenBank/DDBJ databases">
        <authorList>
            <consortium name="Pathogen Informatics"/>
        </authorList>
    </citation>
    <scope>NUCLEOTIDE SEQUENCE [LARGE SCALE GENOMIC DNA]</scope>
</reference>
<proteinExistence type="predicted"/>
<keyword evidence="3" id="KW-1185">Reference proteome</keyword>
<name>A0A3P8AI19_HELPZ</name>
<evidence type="ECO:0000313" key="3">
    <source>
        <dbReference type="Proteomes" id="UP000050761"/>
    </source>
</evidence>
<dbReference type="InterPro" id="IPR036936">
    <property type="entry name" value="CRIB_dom_sf"/>
</dbReference>
<evidence type="ECO:0000313" key="2">
    <source>
        <dbReference type="EMBL" id="VDP10191.1"/>
    </source>
</evidence>
<dbReference type="Gene3D" id="3.90.810.10">
    <property type="entry name" value="CRIB domain"/>
    <property type="match status" value="1"/>
</dbReference>
<dbReference type="OrthoDB" id="5847350at2759"/>
<dbReference type="WBParaSite" id="HPBE_0001791201-mRNA-1">
    <property type="protein sequence ID" value="HPBE_0001791201-mRNA-1"/>
    <property type="gene ID" value="HPBE_0001791201"/>
</dbReference>
<sequence length="189" mass="21293">MATPGEDVDKKQHRKSFLGGLFTMKRKKKKESKKLDISAPSDFQHVEHLGLEQLSLEDQETFHHLIKAVDIQPGNEAQMQLIREIVATRGSEVRSSIRLKRNSIRPSGETFVRGSAGGTHSSLADSRNSMMVVHKQQRRTPREVKKGSFTKDIPVDQYLNPDWGAAAPSYETPTNLHVITETQTAHKVR</sequence>
<reference evidence="4" key="2">
    <citation type="submission" date="2019-09" db="UniProtKB">
        <authorList>
            <consortium name="WormBaseParasite"/>
        </authorList>
    </citation>
    <scope>IDENTIFICATION</scope>
</reference>
<gene>
    <name evidence="2" type="ORF">HPBE_LOCUS17911</name>
</gene>